<dbReference type="GO" id="GO:0005829">
    <property type="term" value="C:cytosol"/>
    <property type="evidence" value="ECO:0007669"/>
    <property type="project" value="TreeGrafter"/>
</dbReference>
<comment type="function">
    <text evidence="3">Thiol-specific peroxidase that catalyzes the reduction of hydrogen peroxide and organic hydroperoxides to water and alcohols, respectively.</text>
</comment>
<dbReference type="PANTHER" id="PTHR10681">
    <property type="entry name" value="THIOREDOXIN PEROXIDASE"/>
    <property type="match status" value="1"/>
</dbReference>
<protein>
    <submittedName>
        <fullName evidence="6">Thioredoxin</fullName>
    </submittedName>
</protein>
<dbReference type="Pfam" id="PF00578">
    <property type="entry name" value="AhpC-TSA"/>
    <property type="match status" value="1"/>
</dbReference>
<dbReference type="InterPro" id="IPR024706">
    <property type="entry name" value="Peroxiredoxin_AhpC-typ"/>
</dbReference>
<proteinExistence type="inferred from homology"/>
<comment type="similarity">
    <text evidence="1">Belongs to the peroxiredoxin family. AhpC/Prx1 subfamily.</text>
</comment>
<dbReference type="GO" id="GO:0045454">
    <property type="term" value="P:cell redox homeostasis"/>
    <property type="evidence" value="ECO:0007669"/>
    <property type="project" value="EnsemblFungi"/>
</dbReference>
<evidence type="ECO:0000313" key="6">
    <source>
        <dbReference type="EMBL" id="OQS54878.1"/>
    </source>
</evidence>
<feature type="domain" description="Thioredoxin" evidence="5">
    <location>
        <begin position="1"/>
        <end position="162"/>
    </location>
</feature>
<evidence type="ECO:0000256" key="4">
    <source>
        <dbReference type="PIRSR" id="PIRSR000239-1"/>
    </source>
</evidence>
<sequence length="177" mass="20309">MLKLDNQNLNDLVFSVYYEGKFQNLPLKNIKEQYVVFVFYPLDFTFVCPTELIEISKRAEHFKKANAFVLFISSDSVHSHKAWSKMPVENGGVGVLNYPMVSDKCGVLANIFGVYDKEQGQVMRATVFYDKKSEKLRFMSVNDDMIGRSTDEMLRLLDACDFVDKNGQICPCNFKAK</sequence>
<keyword evidence="3" id="KW-0049">Antioxidant</keyword>
<name>A0A1W0E6M8_9MICR</name>
<keyword evidence="2 3" id="KW-0560">Oxidoreductase</keyword>
<keyword evidence="3" id="KW-0676">Redox-active center</keyword>
<evidence type="ECO:0000256" key="2">
    <source>
        <dbReference type="ARBA" id="ARBA00023002"/>
    </source>
</evidence>
<dbReference type="GO" id="GO:1900745">
    <property type="term" value="P:positive regulation of p38MAPK cascade"/>
    <property type="evidence" value="ECO:0007669"/>
    <property type="project" value="EnsemblFungi"/>
</dbReference>
<evidence type="ECO:0000256" key="1">
    <source>
        <dbReference type="ARBA" id="ARBA00009796"/>
    </source>
</evidence>
<dbReference type="GO" id="GO:0061692">
    <property type="term" value="P:cellular detoxification of hydrogen peroxide"/>
    <property type="evidence" value="ECO:0007669"/>
    <property type="project" value="EnsemblFungi"/>
</dbReference>
<dbReference type="InterPro" id="IPR050217">
    <property type="entry name" value="Peroxiredoxin"/>
</dbReference>
<feature type="active site" description="Cysteine sulfenic acid (-SOH) intermediate; for peroxidase activity" evidence="4">
    <location>
        <position position="48"/>
    </location>
</feature>
<organism evidence="6 7">
    <name type="scientific">Ecytonucleospora hepatopenaei</name>
    <dbReference type="NCBI Taxonomy" id="646526"/>
    <lineage>
        <taxon>Eukaryota</taxon>
        <taxon>Fungi</taxon>
        <taxon>Fungi incertae sedis</taxon>
        <taxon>Microsporidia</taxon>
        <taxon>Enterocytozoonidae</taxon>
        <taxon>Ecytonucleospora</taxon>
    </lineage>
</organism>
<accession>A0A1W0E6M8</accession>
<dbReference type="GO" id="GO:0045944">
    <property type="term" value="P:positive regulation of transcription by RNA polymerase II"/>
    <property type="evidence" value="ECO:0007669"/>
    <property type="project" value="EnsemblFungi"/>
</dbReference>
<keyword evidence="7" id="KW-1185">Reference proteome</keyword>
<dbReference type="OrthoDB" id="185659at2759"/>
<dbReference type="GO" id="GO:0008379">
    <property type="term" value="F:thioredoxin peroxidase activity"/>
    <property type="evidence" value="ECO:0007669"/>
    <property type="project" value="EnsemblFungi"/>
</dbReference>
<dbReference type="PIRSF" id="PIRSF000239">
    <property type="entry name" value="AHPC"/>
    <property type="match status" value="1"/>
</dbReference>
<keyword evidence="3" id="KW-0575">Peroxidase</keyword>
<dbReference type="InterPro" id="IPR036249">
    <property type="entry name" value="Thioredoxin-like_sf"/>
</dbReference>
<dbReference type="Proteomes" id="UP000192758">
    <property type="component" value="Unassembled WGS sequence"/>
</dbReference>
<dbReference type="PANTHER" id="PTHR10681:SF128">
    <property type="entry name" value="THIOREDOXIN-DEPENDENT PEROXIDE REDUCTASE, MITOCHONDRIAL"/>
    <property type="match status" value="1"/>
</dbReference>
<dbReference type="STRING" id="646526.A0A1W0E6M8"/>
<dbReference type="PROSITE" id="PS51352">
    <property type="entry name" value="THIOREDOXIN_2"/>
    <property type="match status" value="1"/>
</dbReference>
<dbReference type="GO" id="GO:0042744">
    <property type="term" value="P:hydrogen peroxide catabolic process"/>
    <property type="evidence" value="ECO:0007669"/>
    <property type="project" value="EnsemblFungi"/>
</dbReference>
<dbReference type="CDD" id="cd03015">
    <property type="entry name" value="PRX_Typ2cys"/>
    <property type="match status" value="1"/>
</dbReference>
<dbReference type="Gene3D" id="3.40.30.10">
    <property type="entry name" value="Glutaredoxin"/>
    <property type="match status" value="1"/>
</dbReference>
<evidence type="ECO:0000259" key="5">
    <source>
        <dbReference type="PROSITE" id="PS51352"/>
    </source>
</evidence>
<comment type="caution">
    <text evidence="6">The sequence shown here is derived from an EMBL/GenBank/DDBJ whole genome shotgun (WGS) entry which is preliminary data.</text>
</comment>
<evidence type="ECO:0000256" key="3">
    <source>
        <dbReference type="PIRNR" id="PIRNR000239"/>
    </source>
</evidence>
<dbReference type="SUPFAM" id="SSF52833">
    <property type="entry name" value="Thioredoxin-like"/>
    <property type="match status" value="1"/>
</dbReference>
<dbReference type="AlphaFoldDB" id="A0A1W0E6M8"/>
<reference evidence="6 7" key="1">
    <citation type="journal article" date="2017" name="Environ. Microbiol.">
        <title>Decay of the glycolytic pathway and adaptation to intranuclear parasitism within Enterocytozoonidae microsporidia.</title>
        <authorList>
            <person name="Wiredu Boakye D."/>
            <person name="Jaroenlak P."/>
            <person name="Prachumwat A."/>
            <person name="Williams T.A."/>
            <person name="Bateman K.S."/>
            <person name="Itsathitphaisarn O."/>
            <person name="Sritunyalucksana K."/>
            <person name="Paszkiewicz K.H."/>
            <person name="Moore K.A."/>
            <person name="Stentiford G.D."/>
            <person name="Williams B.A."/>
        </authorList>
    </citation>
    <scope>NUCLEOTIDE SEQUENCE [LARGE SCALE GENOMIC DNA]</scope>
    <source>
        <strain evidence="6 7">TH1</strain>
    </source>
</reference>
<dbReference type="InterPro" id="IPR013766">
    <property type="entry name" value="Thioredoxin_domain"/>
</dbReference>
<gene>
    <name evidence="6" type="ORF">EHP00_232</name>
</gene>
<dbReference type="GO" id="GO:0051082">
    <property type="term" value="F:unfolded protein binding"/>
    <property type="evidence" value="ECO:0007669"/>
    <property type="project" value="EnsemblFungi"/>
</dbReference>
<dbReference type="EMBL" id="MNPJ01000016">
    <property type="protein sequence ID" value="OQS54878.1"/>
    <property type="molecule type" value="Genomic_DNA"/>
</dbReference>
<dbReference type="VEuPathDB" id="MicrosporidiaDB:EHP00_232"/>
<evidence type="ECO:0000313" key="7">
    <source>
        <dbReference type="Proteomes" id="UP000192758"/>
    </source>
</evidence>
<dbReference type="InterPro" id="IPR000866">
    <property type="entry name" value="AhpC/TSA"/>
</dbReference>
<dbReference type="GO" id="GO:0000122">
    <property type="term" value="P:negative regulation of transcription by RNA polymerase II"/>
    <property type="evidence" value="ECO:0007669"/>
    <property type="project" value="EnsemblFungi"/>
</dbReference>